<name>A0A523BH56_9CREN</name>
<keyword evidence="2 4" id="KW-0238">DNA-binding</keyword>
<dbReference type="AlphaFoldDB" id="A0A523BH56"/>
<dbReference type="Pfam" id="PF26553">
    <property type="entry name" value="PDDEXK_19"/>
    <property type="match status" value="1"/>
</dbReference>
<evidence type="ECO:0000256" key="2">
    <source>
        <dbReference type="ARBA" id="ARBA00023125"/>
    </source>
</evidence>
<dbReference type="Pfam" id="PF01381">
    <property type="entry name" value="HTH_3"/>
    <property type="match status" value="1"/>
</dbReference>
<organism evidence="6 7">
    <name type="scientific">Thermoproteota archaeon</name>
    <dbReference type="NCBI Taxonomy" id="2056631"/>
    <lineage>
        <taxon>Archaea</taxon>
        <taxon>Thermoproteota</taxon>
    </lineage>
</organism>
<dbReference type="SMART" id="SM00530">
    <property type="entry name" value="HTH_XRE"/>
    <property type="match status" value="1"/>
</dbReference>
<evidence type="ECO:0000313" key="6">
    <source>
        <dbReference type="EMBL" id="TDA40258.1"/>
    </source>
</evidence>
<gene>
    <name evidence="6" type="ORF">DSO08_00185</name>
</gene>
<proteinExistence type="inferred from homology"/>
<dbReference type="SUPFAM" id="SSF47413">
    <property type="entry name" value="lambda repressor-like DNA-binding domains"/>
    <property type="match status" value="1"/>
</dbReference>
<dbReference type="HAMAP" id="MF_00584">
    <property type="entry name" value="HTH_type_cro_C1"/>
    <property type="match status" value="1"/>
</dbReference>
<evidence type="ECO:0000256" key="4">
    <source>
        <dbReference type="HAMAP-Rule" id="MF_00584"/>
    </source>
</evidence>
<keyword evidence="1 4" id="KW-0805">Transcription regulation</keyword>
<dbReference type="PROSITE" id="PS50943">
    <property type="entry name" value="HTH_CROC1"/>
    <property type="match status" value="1"/>
</dbReference>
<dbReference type="GO" id="GO:0003677">
    <property type="term" value="F:DNA binding"/>
    <property type="evidence" value="ECO:0007669"/>
    <property type="project" value="UniProtKB-KW"/>
</dbReference>
<feature type="domain" description="HTH cro/C1-type" evidence="5">
    <location>
        <begin position="132"/>
        <end position="190"/>
    </location>
</feature>
<dbReference type="Gene3D" id="1.10.260.40">
    <property type="entry name" value="lambda repressor-like DNA-binding domains"/>
    <property type="match status" value="1"/>
</dbReference>
<accession>A0A523BH56</accession>
<keyword evidence="3 4" id="KW-0804">Transcription</keyword>
<comment type="caution">
    <text evidence="6">The sequence shown here is derived from an EMBL/GenBank/DDBJ whole genome shotgun (WGS) entry which is preliminary data.</text>
</comment>
<evidence type="ECO:0000256" key="3">
    <source>
        <dbReference type="ARBA" id="ARBA00023163"/>
    </source>
</evidence>
<dbReference type="InterPro" id="IPR059051">
    <property type="entry name" value="MTH_967_PDDEXK"/>
</dbReference>
<dbReference type="Proteomes" id="UP000315399">
    <property type="component" value="Unassembled WGS sequence"/>
</dbReference>
<dbReference type="GO" id="GO:0003700">
    <property type="term" value="F:DNA-binding transcription factor activity"/>
    <property type="evidence" value="ECO:0007669"/>
    <property type="project" value="UniProtKB-UniRule"/>
</dbReference>
<protein>
    <recommendedName>
        <fullName evidence="4">Putative HTH-type transcriptional regulatory protein DSO08_00185</fullName>
    </recommendedName>
</protein>
<dbReference type="EMBL" id="QNVH01000001">
    <property type="protein sequence ID" value="TDA40258.1"/>
    <property type="molecule type" value="Genomic_DNA"/>
</dbReference>
<evidence type="ECO:0000313" key="7">
    <source>
        <dbReference type="Proteomes" id="UP000315399"/>
    </source>
</evidence>
<dbReference type="InterPro" id="IPR010982">
    <property type="entry name" value="Lambda_DNA-bd_dom_sf"/>
</dbReference>
<dbReference type="CDD" id="cd00093">
    <property type="entry name" value="HTH_XRE"/>
    <property type="match status" value="1"/>
</dbReference>
<reference evidence="6 7" key="1">
    <citation type="journal article" date="2019" name="Nat. Microbiol.">
        <title>Expanding anaerobic alkane metabolism in the domain of Archaea.</title>
        <authorList>
            <person name="Wang Y."/>
            <person name="Wegener G."/>
            <person name="Hou J."/>
            <person name="Wang F."/>
            <person name="Xiao X."/>
        </authorList>
    </citation>
    <scope>NUCLEOTIDE SEQUENCE [LARGE SCALE GENOMIC DNA]</scope>
    <source>
        <strain evidence="6">WYZ-LMO10</strain>
    </source>
</reference>
<dbReference type="InterPro" id="IPR020886">
    <property type="entry name" value="MTH_967-like"/>
</dbReference>
<evidence type="ECO:0000256" key="1">
    <source>
        <dbReference type="ARBA" id="ARBA00023015"/>
    </source>
</evidence>
<dbReference type="InterPro" id="IPR001387">
    <property type="entry name" value="Cro/C1-type_HTH"/>
</dbReference>
<evidence type="ECO:0000259" key="5">
    <source>
        <dbReference type="PROSITE" id="PS50943"/>
    </source>
</evidence>
<sequence>MRRSSRDLLVEILRILHSAGFALYEVDSDYCLQIVAKKGDTKLLIKTTINVDNEKKETTEDLSSLATTFSASPLIIGSRAQRGKIEDGTLYERFNVHVVNLNTFKEAVLHRRFPVAFSRRGGLYFKIDGATLKRLRTERGMSLGEFAAKIGVSRKAVYEYENSQMGATLNTVLRMEEVLNAGVTMDIDIFKWSYRKELPDKSPAGAVAKQLHYKLKKIGCKAIGFSYAPIDVHARNIGVSFLTDEENLDDDTLDRKVENATKIGKLLGVNPVLITGSFGGGKLDIISIPIDEIRRAESIKDLERILNIDLTGHCTN</sequence>